<comment type="caution">
    <text evidence="2">The sequence shown here is derived from an EMBL/GenBank/DDBJ whole genome shotgun (WGS) entry which is preliminary data.</text>
</comment>
<evidence type="ECO:0000313" key="2">
    <source>
        <dbReference type="EMBL" id="KKM60366.1"/>
    </source>
</evidence>
<keyword evidence="1" id="KW-0812">Transmembrane</keyword>
<organism evidence="2">
    <name type="scientific">marine sediment metagenome</name>
    <dbReference type="NCBI Taxonomy" id="412755"/>
    <lineage>
        <taxon>unclassified sequences</taxon>
        <taxon>metagenomes</taxon>
        <taxon>ecological metagenomes</taxon>
    </lineage>
</organism>
<gene>
    <name evidence="2" type="ORF">LCGC14_1542590</name>
</gene>
<dbReference type="AlphaFoldDB" id="A0A0F9JDL6"/>
<protein>
    <submittedName>
        <fullName evidence="2">Uncharacterized protein</fullName>
    </submittedName>
</protein>
<accession>A0A0F9JDL6</accession>
<feature type="transmembrane region" description="Helical" evidence="1">
    <location>
        <begin position="42"/>
        <end position="62"/>
    </location>
</feature>
<reference evidence="2" key="1">
    <citation type="journal article" date="2015" name="Nature">
        <title>Complex archaea that bridge the gap between prokaryotes and eukaryotes.</title>
        <authorList>
            <person name="Spang A."/>
            <person name="Saw J.H."/>
            <person name="Jorgensen S.L."/>
            <person name="Zaremba-Niedzwiedzka K."/>
            <person name="Martijn J."/>
            <person name="Lind A.E."/>
            <person name="van Eijk R."/>
            <person name="Schleper C."/>
            <person name="Guy L."/>
            <person name="Ettema T.J."/>
        </authorList>
    </citation>
    <scope>NUCLEOTIDE SEQUENCE</scope>
</reference>
<evidence type="ECO:0000256" key="1">
    <source>
        <dbReference type="SAM" id="Phobius"/>
    </source>
</evidence>
<dbReference type="EMBL" id="LAZR01011692">
    <property type="protein sequence ID" value="KKM60366.1"/>
    <property type="molecule type" value="Genomic_DNA"/>
</dbReference>
<sequence length="144" mass="16883">MKINSILKGIWNLLPIAFFINLLARLLIVSGILSYLGSIGNVSFIIPIILNLWALMPLYYLIRSTYFDLMGYQTHSTLLLNSLERSISDLNKASENRIISTKQRIWVERNPEINIFNYWILKHLRKDEWMNLNIEEDDKGRKNA</sequence>
<keyword evidence="1" id="KW-0472">Membrane</keyword>
<proteinExistence type="predicted"/>
<feature type="transmembrane region" description="Helical" evidence="1">
    <location>
        <begin position="12"/>
        <end position="36"/>
    </location>
</feature>
<keyword evidence="1" id="KW-1133">Transmembrane helix</keyword>
<name>A0A0F9JDL6_9ZZZZ</name>